<proteinExistence type="inferred from homology"/>
<dbReference type="GeneID" id="67182535"/>
<dbReference type="GO" id="GO:0071973">
    <property type="term" value="P:bacterial-type flagellum-dependent cell motility"/>
    <property type="evidence" value="ECO:0007669"/>
    <property type="project" value="InterPro"/>
</dbReference>
<dbReference type="PANTHER" id="PTHR34982:SF1">
    <property type="entry name" value="FLAGELLAR ASSEMBLY PROTEIN FLIH"/>
    <property type="match status" value="1"/>
</dbReference>
<dbReference type="KEGG" id="fbl:Fbal_2323"/>
<dbReference type="STRING" id="550540.Fbal_2323"/>
<keyword evidence="11" id="KW-0282">Flagellum</keyword>
<evidence type="ECO:0000256" key="1">
    <source>
        <dbReference type="ARBA" id="ARBA00003041"/>
    </source>
</evidence>
<evidence type="ECO:0000256" key="6">
    <source>
        <dbReference type="ARBA" id="ARBA00022490"/>
    </source>
</evidence>
<evidence type="ECO:0000256" key="2">
    <source>
        <dbReference type="ARBA" id="ARBA00004496"/>
    </source>
</evidence>
<dbReference type="RefSeq" id="WP_013345832.1">
    <property type="nucleotide sequence ID" value="NC_014541.1"/>
</dbReference>
<evidence type="ECO:0000313" key="12">
    <source>
        <dbReference type="Proteomes" id="UP000006683"/>
    </source>
</evidence>
<comment type="function">
    <text evidence="1">Needed for flagellar regrowth and assembly.</text>
</comment>
<dbReference type="GO" id="GO:0005829">
    <property type="term" value="C:cytosol"/>
    <property type="evidence" value="ECO:0007669"/>
    <property type="project" value="TreeGrafter"/>
</dbReference>
<name>E1SLG2_FERBD</name>
<reference evidence="11 12" key="1">
    <citation type="journal article" date="2010" name="Stand. Genomic Sci.">
        <title>Complete genome sequence of Ferrimonas balearica type strain (PAT).</title>
        <authorList>
            <person name="Nolan M."/>
            <person name="Sikorski J."/>
            <person name="Davenport K."/>
            <person name="Lucas S."/>
            <person name="Glavina Del Rio T."/>
            <person name="Tice H."/>
            <person name="Cheng J."/>
            <person name="Goodwin L."/>
            <person name="Pitluck S."/>
            <person name="Liolios K."/>
            <person name="Ivanova N."/>
            <person name="Mavromatis K."/>
            <person name="Ovchinnikova G."/>
            <person name="Pati A."/>
            <person name="Chen A."/>
            <person name="Palaniappan K."/>
            <person name="Land M."/>
            <person name="Hauser L."/>
            <person name="Chang Y."/>
            <person name="Jeffries C."/>
            <person name="Tapia R."/>
            <person name="Brettin T."/>
            <person name="Detter J."/>
            <person name="Han C."/>
            <person name="Yasawong M."/>
            <person name="Rohde M."/>
            <person name="Tindall B."/>
            <person name="Goker M."/>
            <person name="Woyke T."/>
            <person name="Bristow J."/>
            <person name="Eisen J."/>
            <person name="Markowitz V."/>
            <person name="Hugenholtz P."/>
            <person name="Kyrpides N."/>
            <person name="Klenk H."/>
            <person name="Lapidus A."/>
        </authorList>
    </citation>
    <scope>NUCLEOTIDE SEQUENCE [LARGE SCALE GENOMIC DNA]</scope>
    <source>
        <strain evidence="12">DSM 9799 / CCM 4581 / KCTC 23876 / PAT</strain>
    </source>
</reference>
<organism evidence="11 12">
    <name type="scientific">Ferrimonas balearica (strain DSM 9799 / CCM 4581 / KCTC 23876 / PAT)</name>
    <dbReference type="NCBI Taxonomy" id="550540"/>
    <lineage>
        <taxon>Bacteria</taxon>
        <taxon>Pseudomonadati</taxon>
        <taxon>Pseudomonadota</taxon>
        <taxon>Gammaproteobacteria</taxon>
        <taxon>Alteromonadales</taxon>
        <taxon>Ferrimonadaceae</taxon>
        <taxon>Ferrimonas</taxon>
    </lineage>
</organism>
<dbReference type="Proteomes" id="UP000006683">
    <property type="component" value="Chromosome"/>
</dbReference>
<dbReference type="GO" id="GO:0044781">
    <property type="term" value="P:bacterial-type flagellum organization"/>
    <property type="evidence" value="ECO:0007669"/>
    <property type="project" value="UniProtKB-KW"/>
</dbReference>
<evidence type="ECO:0000256" key="5">
    <source>
        <dbReference type="ARBA" id="ARBA00022448"/>
    </source>
</evidence>
<dbReference type="GO" id="GO:0009288">
    <property type="term" value="C:bacterial-type flagellum"/>
    <property type="evidence" value="ECO:0007669"/>
    <property type="project" value="InterPro"/>
</dbReference>
<sequence length="248" mass="27137">MSVHNRYRLDGARARPYRFTPLPVEGEATAGQGDSWQGYQEGFDQGFTEGQQQGQQKGYDEGLAQGLEAGRQQGFASGRQEGLTQASAQARDELEQALVPVKALKGVLEEGYQTQVRQQRDLILELVQRVAQQVIRCELTLQPQQVLSLVEETLRALPDGQEGVKIHLEPAAVERLKELAPERIQDWTLVADPGISPGGCRVVSENLDADGSAEARLETCMNQVQARLEAMDLAEQAEAAGAPEHGDH</sequence>
<keyword evidence="12" id="KW-1185">Reference proteome</keyword>
<dbReference type="AlphaFoldDB" id="E1SLG2"/>
<dbReference type="HOGENOM" id="CLU_062625_3_0_6"/>
<comment type="similarity">
    <text evidence="3">Belongs to the FliH family.</text>
</comment>
<dbReference type="PANTHER" id="PTHR34982">
    <property type="entry name" value="YOP PROTEINS TRANSLOCATION PROTEIN L"/>
    <property type="match status" value="1"/>
</dbReference>
<evidence type="ECO:0000313" key="11">
    <source>
        <dbReference type="EMBL" id="ADN76526.1"/>
    </source>
</evidence>
<evidence type="ECO:0000256" key="3">
    <source>
        <dbReference type="ARBA" id="ARBA00006602"/>
    </source>
</evidence>
<dbReference type="NCBIfam" id="NF009925">
    <property type="entry name" value="PRK13386.1"/>
    <property type="match status" value="1"/>
</dbReference>
<evidence type="ECO:0000259" key="10">
    <source>
        <dbReference type="Pfam" id="PF02108"/>
    </source>
</evidence>
<dbReference type="EMBL" id="CP002209">
    <property type="protein sequence ID" value="ADN76526.1"/>
    <property type="molecule type" value="Genomic_DNA"/>
</dbReference>
<accession>E1SLG2</accession>
<dbReference type="GO" id="GO:0003774">
    <property type="term" value="F:cytoskeletal motor activity"/>
    <property type="evidence" value="ECO:0007669"/>
    <property type="project" value="InterPro"/>
</dbReference>
<feature type="domain" description="Flagellar assembly protein FliH/Type III secretion system HrpE" evidence="10">
    <location>
        <begin position="105"/>
        <end position="219"/>
    </location>
</feature>
<keyword evidence="6" id="KW-0963">Cytoplasm</keyword>
<keyword evidence="5" id="KW-0813">Transport</keyword>
<comment type="subcellular location">
    <subcellularLocation>
        <location evidence="2">Cytoplasm</location>
    </subcellularLocation>
</comment>
<dbReference type="InterPro" id="IPR000563">
    <property type="entry name" value="Flag_FliH"/>
</dbReference>
<dbReference type="PRINTS" id="PR01003">
    <property type="entry name" value="FLGFLIH"/>
</dbReference>
<keyword evidence="9" id="KW-1006">Bacterial flagellum protein export</keyword>
<evidence type="ECO:0000256" key="7">
    <source>
        <dbReference type="ARBA" id="ARBA00022795"/>
    </source>
</evidence>
<dbReference type="InterPro" id="IPR051472">
    <property type="entry name" value="T3SS_Stator/FliH"/>
</dbReference>
<gene>
    <name evidence="11" type="ordered locus">Fbal_2323</name>
</gene>
<keyword evidence="8" id="KW-0653">Protein transport</keyword>
<dbReference type="eggNOG" id="COG1317">
    <property type="taxonomic scope" value="Bacteria"/>
</dbReference>
<dbReference type="Pfam" id="PF02108">
    <property type="entry name" value="FliH"/>
    <property type="match status" value="1"/>
</dbReference>
<dbReference type="GO" id="GO:0015031">
    <property type="term" value="P:protein transport"/>
    <property type="evidence" value="ECO:0007669"/>
    <property type="project" value="UniProtKB-KW"/>
</dbReference>
<keyword evidence="11" id="KW-0966">Cell projection</keyword>
<dbReference type="InterPro" id="IPR018035">
    <property type="entry name" value="Flagellar_FliH/T3SS_HrpE"/>
</dbReference>
<keyword evidence="7" id="KW-1005">Bacterial flagellum biogenesis</keyword>
<evidence type="ECO:0000256" key="8">
    <source>
        <dbReference type="ARBA" id="ARBA00022927"/>
    </source>
</evidence>
<evidence type="ECO:0000256" key="4">
    <source>
        <dbReference type="ARBA" id="ARBA00016507"/>
    </source>
</evidence>
<evidence type="ECO:0000256" key="9">
    <source>
        <dbReference type="ARBA" id="ARBA00023225"/>
    </source>
</evidence>
<keyword evidence="11" id="KW-0969">Cilium</keyword>
<protein>
    <recommendedName>
        <fullName evidence="4">Flagellar assembly protein FliH</fullName>
    </recommendedName>
</protein>